<dbReference type="PANTHER" id="PTHR37422">
    <property type="entry name" value="TEICHURONIC ACID BIOSYNTHESIS PROTEIN TUAE"/>
    <property type="match status" value="1"/>
</dbReference>
<feature type="transmembrane region" description="Helical" evidence="5">
    <location>
        <begin position="398"/>
        <end position="415"/>
    </location>
</feature>
<evidence type="ECO:0000259" key="6">
    <source>
        <dbReference type="Pfam" id="PF04932"/>
    </source>
</evidence>
<feature type="domain" description="O-antigen ligase-related" evidence="6">
    <location>
        <begin position="218"/>
        <end position="352"/>
    </location>
</feature>
<feature type="transmembrane region" description="Helical" evidence="5">
    <location>
        <begin position="51"/>
        <end position="67"/>
    </location>
</feature>
<dbReference type="InterPro" id="IPR051533">
    <property type="entry name" value="WaaL-like"/>
</dbReference>
<evidence type="ECO:0000256" key="4">
    <source>
        <dbReference type="ARBA" id="ARBA00023136"/>
    </source>
</evidence>
<keyword evidence="2 5" id="KW-0812">Transmembrane</keyword>
<feature type="transmembrane region" description="Helical" evidence="5">
    <location>
        <begin position="137"/>
        <end position="155"/>
    </location>
</feature>
<evidence type="ECO:0000313" key="8">
    <source>
        <dbReference type="Proteomes" id="UP000317171"/>
    </source>
</evidence>
<dbReference type="PANTHER" id="PTHR37422:SF13">
    <property type="entry name" value="LIPOPOLYSACCHARIDE BIOSYNTHESIS PROTEIN PA4999-RELATED"/>
    <property type="match status" value="1"/>
</dbReference>
<organism evidence="7 8">
    <name type="scientific">Gimesia alba</name>
    <dbReference type="NCBI Taxonomy" id="2527973"/>
    <lineage>
        <taxon>Bacteria</taxon>
        <taxon>Pseudomonadati</taxon>
        <taxon>Planctomycetota</taxon>
        <taxon>Planctomycetia</taxon>
        <taxon>Planctomycetales</taxon>
        <taxon>Planctomycetaceae</taxon>
        <taxon>Gimesia</taxon>
    </lineage>
</organism>
<dbReference type="GO" id="GO:0016874">
    <property type="term" value="F:ligase activity"/>
    <property type="evidence" value="ECO:0007669"/>
    <property type="project" value="UniProtKB-KW"/>
</dbReference>
<sequence>MYIYDRDLKRLSPAFALDSKGSFFKEQAYKLGVLLSIATGFAIPISTSLTSILSLGILVCWIISGQYRVSYELLKTNQVVAVSLAFFGFLAIGLLYTPESFSVASRNLFKYRQFIMIPVYLSFFLNPKSRRLGIQMFELALIVTLICSICCMFLPHSGVDSDIYNRTVFKNRITQNILMAFLVYLAAWKFWEKPKQRWYYAILGLVGVLNTVAIVPGRSGYLALGVLTCLFLCQKLGYKGLIAAAFCIGGIGFIAYHQSQTFQARINQVVTEVSNYQETQERRGGVNLRLEFYENSLQLAKSSPIVGAGIGSFELNYRQLSQEKNQIATANPHNEYVMLLVQNGAIGLCLFLSFYWVAWRSTRSMNGLDRSFGQAVLAVYVIGCLVNSLMLDTTEGNLFGFLMGLTLAGAGSAVAQHHQEQEPEFPSSNEDQHLIRDAA</sequence>
<evidence type="ECO:0000256" key="2">
    <source>
        <dbReference type="ARBA" id="ARBA00022692"/>
    </source>
</evidence>
<dbReference type="GO" id="GO:0016020">
    <property type="term" value="C:membrane"/>
    <property type="evidence" value="ECO:0007669"/>
    <property type="project" value="UniProtKB-SubCell"/>
</dbReference>
<feature type="transmembrane region" description="Helical" evidence="5">
    <location>
        <begin position="236"/>
        <end position="256"/>
    </location>
</feature>
<dbReference type="AlphaFoldDB" id="A0A517RD64"/>
<dbReference type="EMBL" id="CP036269">
    <property type="protein sequence ID" value="QDT41827.1"/>
    <property type="molecule type" value="Genomic_DNA"/>
</dbReference>
<keyword evidence="8" id="KW-1185">Reference proteome</keyword>
<keyword evidence="7" id="KW-0436">Ligase</keyword>
<dbReference type="Proteomes" id="UP000317171">
    <property type="component" value="Chromosome"/>
</dbReference>
<gene>
    <name evidence="7" type="ORF">Pan241w_18950</name>
</gene>
<feature type="transmembrane region" description="Helical" evidence="5">
    <location>
        <begin position="108"/>
        <end position="125"/>
    </location>
</feature>
<name>A0A517RD64_9PLAN</name>
<proteinExistence type="predicted"/>
<feature type="transmembrane region" description="Helical" evidence="5">
    <location>
        <begin position="336"/>
        <end position="359"/>
    </location>
</feature>
<feature type="transmembrane region" description="Helical" evidence="5">
    <location>
        <begin position="79"/>
        <end position="96"/>
    </location>
</feature>
<protein>
    <submittedName>
        <fullName evidence="7">O-Antigen ligase</fullName>
    </submittedName>
</protein>
<dbReference type="RefSeq" id="WP_145214048.1">
    <property type="nucleotide sequence ID" value="NZ_CP036269.1"/>
</dbReference>
<dbReference type="KEGG" id="gaz:Pan241w_18950"/>
<accession>A0A517RD64</accession>
<evidence type="ECO:0000256" key="1">
    <source>
        <dbReference type="ARBA" id="ARBA00004141"/>
    </source>
</evidence>
<dbReference type="Pfam" id="PF04932">
    <property type="entry name" value="Wzy_C"/>
    <property type="match status" value="1"/>
</dbReference>
<feature type="transmembrane region" description="Helical" evidence="5">
    <location>
        <begin position="198"/>
        <end position="216"/>
    </location>
</feature>
<dbReference type="InterPro" id="IPR007016">
    <property type="entry name" value="O-antigen_ligase-rel_domated"/>
</dbReference>
<keyword evidence="4 5" id="KW-0472">Membrane</keyword>
<dbReference type="OrthoDB" id="9795248at2"/>
<evidence type="ECO:0000256" key="5">
    <source>
        <dbReference type="SAM" id="Phobius"/>
    </source>
</evidence>
<feature type="transmembrane region" description="Helical" evidence="5">
    <location>
        <begin position="175"/>
        <end position="191"/>
    </location>
</feature>
<feature type="transmembrane region" description="Helical" evidence="5">
    <location>
        <begin position="371"/>
        <end position="391"/>
    </location>
</feature>
<keyword evidence="3 5" id="KW-1133">Transmembrane helix</keyword>
<reference evidence="7 8" key="1">
    <citation type="submission" date="2019-02" db="EMBL/GenBank/DDBJ databases">
        <title>Deep-cultivation of Planctomycetes and their phenomic and genomic characterization uncovers novel biology.</title>
        <authorList>
            <person name="Wiegand S."/>
            <person name="Jogler M."/>
            <person name="Boedeker C."/>
            <person name="Pinto D."/>
            <person name="Vollmers J."/>
            <person name="Rivas-Marin E."/>
            <person name="Kohn T."/>
            <person name="Peeters S.H."/>
            <person name="Heuer A."/>
            <person name="Rast P."/>
            <person name="Oberbeckmann S."/>
            <person name="Bunk B."/>
            <person name="Jeske O."/>
            <person name="Meyerdierks A."/>
            <person name="Storesund J.E."/>
            <person name="Kallscheuer N."/>
            <person name="Luecker S."/>
            <person name="Lage O.M."/>
            <person name="Pohl T."/>
            <person name="Merkel B.J."/>
            <person name="Hornburger P."/>
            <person name="Mueller R.-W."/>
            <person name="Bruemmer F."/>
            <person name="Labrenz M."/>
            <person name="Spormann A.M."/>
            <person name="Op den Camp H."/>
            <person name="Overmann J."/>
            <person name="Amann R."/>
            <person name="Jetten M.S.M."/>
            <person name="Mascher T."/>
            <person name="Medema M.H."/>
            <person name="Devos D.P."/>
            <person name="Kaster A.-K."/>
            <person name="Ovreas L."/>
            <person name="Rohde M."/>
            <person name="Galperin M.Y."/>
            <person name="Jogler C."/>
        </authorList>
    </citation>
    <scope>NUCLEOTIDE SEQUENCE [LARGE SCALE GENOMIC DNA]</scope>
    <source>
        <strain evidence="7 8">Pan241w</strain>
    </source>
</reference>
<evidence type="ECO:0000256" key="3">
    <source>
        <dbReference type="ARBA" id="ARBA00022989"/>
    </source>
</evidence>
<comment type="subcellular location">
    <subcellularLocation>
        <location evidence="1">Membrane</location>
        <topology evidence="1">Multi-pass membrane protein</topology>
    </subcellularLocation>
</comment>
<evidence type="ECO:0000313" key="7">
    <source>
        <dbReference type="EMBL" id="QDT41827.1"/>
    </source>
</evidence>